<proteinExistence type="predicted"/>
<evidence type="ECO:0000313" key="1">
    <source>
        <dbReference type="EMBL" id="CCA74759.1"/>
    </source>
</evidence>
<protein>
    <submittedName>
        <fullName evidence="1">Uncharacterized protein</fullName>
    </submittedName>
</protein>
<gene>
    <name evidence="1" type="ORF">PIIN_08717</name>
</gene>
<reference evidence="1 2" key="1">
    <citation type="journal article" date="2011" name="PLoS Pathog.">
        <title>Endophytic Life Strategies Decoded by Genome and Transcriptome Analyses of the Mutualistic Root Symbiont Piriformospora indica.</title>
        <authorList>
            <person name="Zuccaro A."/>
            <person name="Lahrmann U."/>
            <person name="Guldener U."/>
            <person name="Langen G."/>
            <person name="Pfiffi S."/>
            <person name="Biedenkopf D."/>
            <person name="Wong P."/>
            <person name="Samans B."/>
            <person name="Grimm C."/>
            <person name="Basiewicz M."/>
            <person name="Murat C."/>
            <person name="Martin F."/>
            <person name="Kogel K.H."/>
        </authorList>
    </citation>
    <scope>NUCLEOTIDE SEQUENCE [LARGE SCALE GENOMIC DNA]</scope>
    <source>
        <strain evidence="1 2">DSM 11827</strain>
    </source>
</reference>
<organism evidence="1 2">
    <name type="scientific">Serendipita indica (strain DSM 11827)</name>
    <name type="common">Root endophyte fungus</name>
    <name type="synonym">Piriformospora indica</name>
    <dbReference type="NCBI Taxonomy" id="1109443"/>
    <lineage>
        <taxon>Eukaryota</taxon>
        <taxon>Fungi</taxon>
        <taxon>Dikarya</taxon>
        <taxon>Basidiomycota</taxon>
        <taxon>Agaricomycotina</taxon>
        <taxon>Agaricomycetes</taxon>
        <taxon>Sebacinales</taxon>
        <taxon>Serendipitaceae</taxon>
        <taxon>Serendipita</taxon>
    </lineage>
</organism>
<evidence type="ECO:0000313" key="2">
    <source>
        <dbReference type="Proteomes" id="UP000007148"/>
    </source>
</evidence>
<keyword evidence="2" id="KW-1185">Reference proteome</keyword>
<sequence>MGGSKIGKSFVTKSNVSFAQFKSGITRELGILETVVSLCYKLSFAKSAHSLELLKNEDWARLIGDARSYRNKPNTQPNGTQDAWTLELREIATVDDKPQGSKLSKKIAMSLHNQTPPAEVSSAALEKKMAINAKFQKLNAEYFCQAHRGTYCLIPDNGMAATFHKYDLKLEHLKMSETDRNKWATAIANGTATLTTPSRTVLDGICAHAAGALATRNLLREAAIHNIPPVQSPSKYAYTSQRQCDMSVPLSSRQASPVPVIPSTVPPTLHGTSSGDGESPLCSLAVQEWLRKLDNNPKRRRSTKLWIELNLIFTNEEIETVGDLLHQTIEILRTIGIKAGAAGNLLSYAQEDVRKSI</sequence>
<dbReference type="Proteomes" id="UP000007148">
    <property type="component" value="Unassembled WGS sequence"/>
</dbReference>
<dbReference type="AlphaFoldDB" id="G4TTW6"/>
<dbReference type="EMBL" id="CAFZ01000351">
    <property type="protein sequence ID" value="CCA74759.1"/>
    <property type="molecule type" value="Genomic_DNA"/>
</dbReference>
<dbReference type="HOGENOM" id="CLU_776387_0_0_1"/>
<dbReference type="OrthoDB" id="10628874at2759"/>
<accession>G4TTW6</accession>
<dbReference type="InParanoid" id="G4TTW6"/>
<name>G4TTW6_SERID</name>
<comment type="caution">
    <text evidence="1">The sequence shown here is derived from an EMBL/GenBank/DDBJ whole genome shotgun (WGS) entry which is preliminary data.</text>
</comment>